<sequence length="173" mass="18756">MRQKTRTAASKGRLGARRRLPPHHPPNHTLQPPRPPPPGAHAAPNRNQAVQVQNPRCVNAARELLCRYIRFRCANHIAFCCRGVNFSAFTASLGLLPAHVGRWDHGANDDDAGFLVHQRPSEHALVDEAFDFLMERMDGMEADGPGGGDLQLEGALGHRGGRCCSSGNPASSC</sequence>
<dbReference type="RefSeq" id="XP_062782664.1">
    <property type="nucleotide sequence ID" value="XM_062926613.1"/>
</dbReference>
<dbReference type="PANTHER" id="PTHR47840">
    <property type="entry name" value="ZN(II)2CYS6 TRANSCRIPTION FACTOR (EUROFUNG)-RELATED"/>
    <property type="match status" value="1"/>
</dbReference>
<protein>
    <submittedName>
        <fullName evidence="5">Uncharacterized protein</fullName>
    </submittedName>
</protein>
<evidence type="ECO:0000313" key="6">
    <source>
        <dbReference type="Proteomes" id="UP001322277"/>
    </source>
</evidence>
<keyword evidence="6" id="KW-1185">Reference proteome</keyword>
<dbReference type="GeneID" id="87946957"/>
<proteinExistence type="predicted"/>
<keyword evidence="2" id="KW-0804">Transcription</keyword>
<dbReference type="KEGG" id="cdet:87946957"/>
<evidence type="ECO:0000256" key="4">
    <source>
        <dbReference type="SAM" id="MobiDB-lite"/>
    </source>
</evidence>
<dbReference type="PANTHER" id="PTHR47840:SF1">
    <property type="entry name" value="ZN(II)2CYS6 TRANSCRIPTION FACTOR (EUROFUNG)"/>
    <property type="match status" value="1"/>
</dbReference>
<reference evidence="6" key="1">
    <citation type="journal article" date="2023" name="bioRxiv">
        <title>Complete genome of the Medicago anthracnose fungus, Colletotrichum destructivum, reveals a mini-chromosome-like region within a core chromosome.</title>
        <authorList>
            <person name="Lapalu N."/>
            <person name="Simon A."/>
            <person name="Lu A."/>
            <person name="Plaumann P.-L."/>
            <person name="Amselem J."/>
            <person name="Pigne S."/>
            <person name="Auger A."/>
            <person name="Koch C."/>
            <person name="Dallery J.-F."/>
            <person name="O'Connell R.J."/>
        </authorList>
    </citation>
    <scope>NUCLEOTIDE SEQUENCE [LARGE SCALE GENOMIC DNA]</scope>
    <source>
        <strain evidence="6">CBS 520.97</strain>
    </source>
</reference>
<name>A0AAX4IQD4_9PEZI</name>
<accession>A0AAX4IQD4</accession>
<evidence type="ECO:0000256" key="2">
    <source>
        <dbReference type="ARBA" id="ARBA00023163"/>
    </source>
</evidence>
<dbReference type="AlphaFoldDB" id="A0AAX4IQD4"/>
<organism evidence="5 6">
    <name type="scientific">Colletotrichum destructivum</name>
    <dbReference type="NCBI Taxonomy" id="34406"/>
    <lineage>
        <taxon>Eukaryota</taxon>
        <taxon>Fungi</taxon>
        <taxon>Dikarya</taxon>
        <taxon>Ascomycota</taxon>
        <taxon>Pezizomycotina</taxon>
        <taxon>Sordariomycetes</taxon>
        <taxon>Hypocreomycetidae</taxon>
        <taxon>Glomerellales</taxon>
        <taxon>Glomerellaceae</taxon>
        <taxon>Colletotrichum</taxon>
        <taxon>Colletotrichum destructivum species complex</taxon>
    </lineage>
</organism>
<keyword evidence="1" id="KW-0805">Transcription regulation</keyword>
<evidence type="ECO:0000256" key="3">
    <source>
        <dbReference type="ARBA" id="ARBA00023242"/>
    </source>
</evidence>
<feature type="region of interest" description="Disordered" evidence="4">
    <location>
        <begin position="1"/>
        <end position="48"/>
    </location>
</feature>
<dbReference type="Proteomes" id="UP001322277">
    <property type="component" value="Chromosome 6"/>
</dbReference>
<keyword evidence="3" id="KW-0539">Nucleus</keyword>
<gene>
    <name evidence="5" type="ORF">CDEST_10455</name>
</gene>
<dbReference type="EMBL" id="CP137310">
    <property type="protein sequence ID" value="WQF85441.1"/>
    <property type="molecule type" value="Genomic_DNA"/>
</dbReference>
<evidence type="ECO:0000313" key="5">
    <source>
        <dbReference type="EMBL" id="WQF85441.1"/>
    </source>
</evidence>
<evidence type="ECO:0000256" key="1">
    <source>
        <dbReference type="ARBA" id="ARBA00023015"/>
    </source>
</evidence>
<feature type="compositionally biased region" description="Basic residues" evidence="4">
    <location>
        <begin position="14"/>
        <end position="26"/>
    </location>
</feature>